<accession>A0A928V027</accession>
<keyword evidence="4" id="KW-1185">Reference proteome</keyword>
<dbReference type="InterPro" id="IPR028994">
    <property type="entry name" value="Integrin_alpha_N"/>
</dbReference>
<comment type="caution">
    <text evidence="3">The sequence shown here is derived from an EMBL/GenBank/DDBJ whole genome shotgun (WGS) entry which is preliminary data.</text>
</comment>
<dbReference type="InterPro" id="IPR013517">
    <property type="entry name" value="FG-GAP"/>
</dbReference>
<feature type="chain" id="PRO_5037413592" evidence="2">
    <location>
        <begin position="23"/>
        <end position="480"/>
    </location>
</feature>
<protein>
    <submittedName>
        <fullName evidence="3">VCBS repeat-containing protein</fullName>
    </submittedName>
</protein>
<name>A0A928V027_9GAMM</name>
<keyword evidence="1 2" id="KW-0732">Signal</keyword>
<dbReference type="Proteomes" id="UP000652567">
    <property type="component" value="Unassembled WGS sequence"/>
</dbReference>
<evidence type="ECO:0000256" key="1">
    <source>
        <dbReference type="ARBA" id="ARBA00022729"/>
    </source>
</evidence>
<dbReference type="Pfam" id="PF13517">
    <property type="entry name" value="FG-GAP_3"/>
    <property type="match status" value="1"/>
</dbReference>
<dbReference type="PANTHER" id="PTHR46580">
    <property type="entry name" value="SENSOR KINASE-RELATED"/>
    <property type="match status" value="1"/>
</dbReference>
<evidence type="ECO:0000313" key="3">
    <source>
        <dbReference type="EMBL" id="MBE8715837.1"/>
    </source>
</evidence>
<sequence>MKAFIATTALVLASLIPQLASASFILKNIPLNHPANGDVERFDQFLAVSGHATNERWLSLIDLHDFSSNAITLPDNAQFFSRLVTSEGDALVILTDKDIRRYDRANNRFVSLLETPSLYTLTDQTRIRQLNFVVNLNEQQSVFVVPDFHHVHVYAPAAEGFKHSKLKLPVQVQTFEETPRFHPRRVWPVDFNQDGKTDLVFLRDGRLQVFLQQAEGAFATTPENIKPAMHLSLDQESRIRGGEGRNFAGLEINHLHDIMDLDGDGIPDIVIRREEFHDAIEVNTSYRIHYGKKGESTLQYNADADAVISTKGMQFEPVFADINGDGRKDFYTPGAQFGVGSVIRALLSGNATIEMQFYLMDENRNFNSKPDHTHKATAQVSISRASLDMPLFGAGSLDGDPHKNLIIGEGKDRLHVIPSGKRRLFETQGTRYATALPNDGSRVKIMDINGDGLDDIILPFDNHDSEETRNRVHLLIMQPR</sequence>
<reference evidence="3" key="1">
    <citation type="submission" date="2018-07" db="EMBL/GenBank/DDBJ databases">
        <title>Genome assembly of strain Ka43.</title>
        <authorList>
            <person name="Kukolya J."/>
            <person name="Nagy I."/>
            <person name="Horvath B."/>
            <person name="Toth A."/>
        </authorList>
    </citation>
    <scope>NUCLEOTIDE SEQUENCE</scope>
    <source>
        <strain evidence="3">KB43</strain>
    </source>
</reference>
<dbReference type="Gene3D" id="2.130.10.130">
    <property type="entry name" value="Integrin alpha, N-terminal"/>
    <property type="match status" value="1"/>
</dbReference>
<feature type="signal peptide" evidence="2">
    <location>
        <begin position="1"/>
        <end position="22"/>
    </location>
</feature>
<gene>
    <name evidence="3" type="ORF">C4F51_01375</name>
</gene>
<dbReference type="EMBL" id="PRDL01000001">
    <property type="protein sequence ID" value="MBE8715837.1"/>
    <property type="molecule type" value="Genomic_DNA"/>
</dbReference>
<dbReference type="AlphaFoldDB" id="A0A928V027"/>
<dbReference type="PANTHER" id="PTHR46580:SF2">
    <property type="entry name" value="MAM DOMAIN-CONTAINING PROTEIN"/>
    <property type="match status" value="1"/>
</dbReference>
<proteinExistence type="predicted"/>
<evidence type="ECO:0000313" key="4">
    <source>
        <dbReference type="Proteomes" id="UP000652567"/>
    </source>
</evidence>
<evidence type="ECO:0000256" key="2">
    <source>
        <dbReference type="SAM" id="SignalP"/>
    </source>
</evidence>
<dbReference type="RefSeq" id="WP_193906479.1">
    <property type="nucleotide sequence ID" value="NZ_PRDL01000001.1"/>
</dbReference>
<dbReference type="SUPFAM" id="SSF69318">
    <property type="entry name" value="Integrin alpha N-terminal domain"/>
    <property type="match status" value="1"/>
</dbReference>
<organism evidence="3 4">
    <name type="scientific">Cellvibrio polysaccharolyticus</name>
    <dbReference type="NCBI Taxonomy" id="2082724"/>
    <lineage>
        <taxon>Bacteria</taxon>
        <taxon>Pseudomonadati</taxon>
        <taxon>Pseudomonadota</taxon>
        <taxon>Gammaproteobacteria</taxon>
        <taxon>Cellvibrionales</taxon>
        <taxon>Cellvibrionaceae</taxon>
        <taxon>Cellvibrio</taxon>
    </lineage>
</organism>